<name>A0A915IWI7_ROMCU</name>
<sequence length="165" mass="18160">MVAGIIHGRSFRLAFLFSFSAFHIYSSFCANILPPLSPSLSVGNIRMASGARAASPTDDAAIDSDSAVVSQGDFGSLILCPAGGKSFRMAWSLACEMRRKRKRSIDHQSFGKNLDQNMFELQQKRQVPQGYRPATLTDIQKICCNVGCEIRDLLSYCDPFGPWNS</sequence>
<reference evidence="4" key="1">
    <citation type="submission" date="2022-11" db="UniProtKB">
        <authorList>
            <consortium name="WormBaseParasite"/>
        </authorList>
    </citation>
    <scope>IDENTIFICATION</scope>
</reference>
<evidence type="ECO:0000256" key="1">
    <source>
        <dbReference type="ARBA" id="ARBA00009034"/>
    </source>
</evidence>
<evidence type="ECO:0000313" key="3">
    <source>
        <dbReference type="Proteomes" id="UP000887565"/>
    </source>
</evidence>
<dbReference type="InterPro" id="IPR022353">
    <property type="entry name" value="Insulin_CS"/>
</dbReference>
<dbReference type="PROSITE" id="PS00262">
    <property type="entry name" value="INSULIN"/>
    <property type="match status" value="1"/>
</dbReference>
<proteinExistence type="inferred from homology"/>
<comment type="similarity">
    <text evidence="1">Belongs to the insulin family.</text>
</comment>
<protein>
    <submittedName>
        <fullName evidence="4">Insulin-like domain-containing protein</fullName>
    </submittedName>
</protein>
<keyword evidence="2" id="KW-0732">Signal</keyword>
<dbReference type="Proteomes" id="UP000887565">
    <property type="component" value="Unplaced"/>
</dbReference>
<dbReference type="InterPro" id="IPR036438">
    <property type="entry name" value="Insulin-like_sf"/>
</dbReference>
<organism evidence="3 4">
    <name type="scientific">Romanomermis culicivorax</name>
    <name type="common">Nematode worm</name>
    <dbReference type="NCBI Taxonomy" id="13658"/>
    <lineage>
        <taxon>Eukaryota</taxon>
        <taxon>Metazoa</taxon>
        <taxon>Ecdysozoa</taxon>
        <taxon>Nematoda</taxon>
        <taxon>Enoplea</taxon>
        <taxon>Dorylaimia</taxon>
        <taxon>Mermithida</taxon>
        <taxon>Mermithoidea</taxon>
        <taxon>Mermithidae</taxon>
        <taxon>Romanomermis</taxon>
    </lineage>
</organism>
<evidence type="ECO:0000256" key="2">
    <source>
        <dbReference type="ARBA" id="ARBA00022729"/>
    </source>
</evidence>
<dbReference type="AlphaFoldDB" id="A0A915IWI7"/>
<dbReference type="WBParaSite" id="nRc.2.0.1.t18560-RA">
    <property type="protein sequence ID" value="nRc.2.0.1.t18560-RA"/>
    <property type="gene ID" value="nRc.2.0.1.g18560"/>
</dbReference>
<evidence type="ECO:0000313" key="4">
    <source>
        <dbReference type="WBParaSite" id="nRc.2.0.1.t18560-RA"/>
    </source>
</evidence>
<dbReference type="SUPFAM" id="SSF56994">
    <property type="entry name" value="Insulin-like"/>
    <property type="match status" value="1"/>
</dbReference>
<keyword evidence="3" id="KW-1185">Reference proteome</keyword>
<accession>A0A915IWI7</accession>